<evidence type="ECO:0000313" key="2">
    <source>
        <dbReference type="Proteomes" id="UP001608902"/>
    </source>
</evidence>
<dbReference type="Proteomes" id="UP001608902">
    <property type="component" value="Unassembled WGS sequence"/>
</dbReference>
<comment type="caution">
    <text evidence="1">The sequence shown here is derived from an EMBL/GenBank/DDBJ whole genome shotgun (WGS) entry which is preliminary data.</text>
</comment>
<sequence>MKSRSIRDIQQCQQRIGGTKRFTAIQLSTFLNVRIISTMFTYEIVEYFRLNLVNRTEAVTVKYSSVYGYYKLQSHTVSKGFSSVIDKVTAKCRIAYDRHKSEKCSRILTKTMSMNKIDD</sequence>
<reference evidence="1 2" key="1">
    <citation type="submission" date="2024-08" db="EMBL/GenBank/DDBJ databases">
        <title>Gnathostoma spinigerum genome.</title>
        <authorList>
            <person name="Gonzalez-Bertolin B."/>
            <person name="Monzon S."/>
            <person name="Zaballos A."/>
            <person name="Jimenez P."/>
            <person name="Dekumyoy P."/>
            <person name="Varona S."/>
            <person name="Cuesta I."/>
            <person name="Sumanam S."/>
            <person name="Adisakwattana P."/>
            <person name="Gasser R.B."/>
            <person name="Hernandez-Gonzalez A."/>
            <person name="Young N.D."/>
            <person name="Perteguer M.J."/>
        </authorList>
    </citation>
    <scope>NUCLEOTIDE SEQUENCE [LARGE SCALE GENOMIC DNA]</scope>
    <source>
        <strain evidence="1">AL3</strain>
        <tissue evidence="1">Liver</tissue>
    </source>
</reference>
<dbReference type="AlphaFoldDB" id="A0ABD6EDC9"/>
<dbReference type="EMBL" id="JBGFUD010002764">
    <property type="protein sequence ID" value="MFH4977973.1"/>
    <property type="molecule type" value="Genomic_DNA"/>
</dbReference>
<accession>A0ABD6EDC9</accession>
<proteinExistence type="predicted"/>
<organism evidence="1 2">
    <name type="scientific">Gnathostoma spinigerum</name>
    <dbReference type="NCBI Taxonomy" id="75299"/>
    <lineage>
        <taxon>Eukaryota</taxon>
        <taxon>Metazoa</taxon>
        <taxon>Ecdysozoa</taxon>
        <taxon>Nematoda</taxon>
        <taxon>Chromadorea</taxon>
        <taxon>Rhabditida</taxon>
        <taxon>Spirurina</taxon>
        <taxon>Gnathostomatomorpha</taxon>
        <taxon>Gnathostomatoidea</taxon>
        <taxon>Gnathostomatidae</taxon>
        <taxon>Gnathostoma</taxon>
    </lineage>
</organism>
<keyword evidence="2" id="KW-1185">Reference proteome</keyword>
<name>A0ABD6EDC9_9BILA</name>
<protein>
    <submittedName>
        <fullName evidence="1">Uncharacterized protein</fullName>
    </submittedName>
</protein>
<evidence type="ECO:0000313" key="1">
    <source>
        <dbReference type="EMBL" id="MFH4977973.1"/>
    </source>
</evidence>
<gene>
    <name evidence="1" type="ORF">AB6A40_004682</name>
</gene>